<dbReference type="Proteomes" id="UP000076154">
    <property type="component" value="Unassembled WGS sequence"/>
</dbReference>
<dbReference type="InParanoid" id="A0A369K4W1"/>
<organism evidence="2 3">
    <name type="scientific">Hypsizygus marmoreus</name>
    <name type="common">White beech mushroom</name>
    <name type="synonym">Agaricus marmoreus</name>
    <dbReference type="NCBI Taxonomy" id="39966"/>
    <lineage>
        <taxon>Eukaryota</taxon>
        <taxon>Fungi</taxon>
        <taxon>Dikarya</taxon>
        <taxon>Basidiomycota</taxon>
        <taxon>Agaricomycotina</taxon>
        <taxon>Agaricomycetes</taxon>
        <taxon>Agaricomycetidae</taxon>
        <taxon>Agaricales</taxon>
        <taxon>Tricholomatineae</taxon>
        <taxon>Lyophyllaceae</taxon>
        <taxon>Hypsizygus</taxon>
    </lineage>
</organism>
<evidence type="ECO:0000256" key="1">
    <source>
        <dbReference type="SAM" id="MobiDB-lite"/>
    </source>
</evidence>
<gene>
    <name evidence="2" type="ORF">Hypma_015235</name>
</gene>
<name>A0A369K4W1_HYPMA</name>
<dbReference type="OrthoDB" id="3262732at2759"/>
<evidence type="ECO:0000313" key="2">
    <source>
        <dbReference type="EMBL" id="RDB28530.1"/>
    </source>
</evidence>
<proteinExistence type="predicted"/>
<protein>
    <submittedName>
        <fullName evidence="2">Uncharacterized protein</fullName>
    </submittedName>
</protein>
<reference evidence="2" key="1">
    <citation type="submission" date="2018-04" db="EMBL/GenBank/DDBJ databases">
        <title>Whole genome sequencing of Hypsizygus marmoreus.</title>
        <authorList>
            <person name="Choi I.-G."/>
            <person name="Min B."/>
            <person name="Kim J.-G."/>
            <person name="Kim S."/>
            <person name="Oh Y.-L."/>
            <person name="Kong W.-S."/>
            <person name="Park H."/>
            <person name="Jeong J."/>
            <person name="Song E.-S."/>
        </authorList>
    </citation>
    <scope>NUCLEOTIDE SEQUENCE [LARGE SCALE GENOMIC DNA]</scope>
    <source>
        <strain evidence="2">51987-8</strain>
    </source>
</reference>
<dbReference type="EMBL" id="LUEZ02000010">
    <property type="protein sequence ID" value="RDB28530.1"/>
    <property type="molecule type" value="Genomic_DNA"/>
</dbReference>
<sequence length="68" mass="7812">MTTQTIERQKLEYSRQLAAYTFRQWNAACESKLSERRENPSGAGKKDHKTRTPEKQGLNTSNKEEGPV</sequence>
<feature type="region of interest" description="Disordered" evidence="1">
    <location>
        <begin position="32"/>
        <end position="68"/>
    </location>
</feature>
<dbReference type="AlphaFoldDB" id="A0A369K4W1"/>
<keyword evidence="3" id="KW-1185">Reference proteome</keyword>
<evidence type="ECO:0000313" key="3">
    <source>
        <dbReference type="Proteomes" id="UP000076154"/>
    </source>
</evidence>
<accession>A0A369K4W1</accession>
<comment type="caution">
    <text evidence="2">The sequence shown here is derived from an EMBL/GenBank/DDBJ whole genome shotgun (WGS) entry which is preliminary data.</text>
</comment>